<proteinExistence type="predicted"/>
<sequence length="86" mass="10303">MITYGTSRCQFNAAWSQEEEDEKLKIHVPQGSETDYIKAWRYAWCGYTDAGEETAYMRMWDGIQWDNIDWDIWELPSDEQTIQLQE</sequence>
<evidence type="ECO:0000313" key="2">
    <source>
        <dbReference type="Proteomes" id="UP000409147"/>
    </source>
</evidence>
<name>A0A564TZL0_9FIRM</name>
<gene>
    <name evidence="1" type="ORF">ROSSTS7063_02188</name>
</gene>
<organism evidence="1 2">
    <name type="scientific">Blautia obeum</name>
    <dbReference type="NCBI Taxonomy" id="40520"/>
    <lineage>
        <taxon>Bacteria</taxon>
        <taxon>Bacillati</taxon>
        <taxon>Bacillota</taxon>
        <taxon>Clostridia</taxon>
        <taxon>Lachnospirales</taxon>
        <taxon>Lachnospiraceae</taxon>
        <taxon>Blautia</taxon>
    </lineage>
</organism>
<dbReference type="EMBL" id="CABHNB010000030">
    <property type="protein sequence ID" value="VUX12612.1"/>
    <property type="molecule type" value="Genomic_DNA"/>
</dbReference>
<reference evidence="1 2" key="1">
    <citation type="submission" date="2019-07" db="EMBL/GenBank/DDBJ databases">
        <authorList>
            <person name="Hibberd C M."/>
            <person name="Gehrig L. J."/>
            <person name="Chang H.-W."/>
            <person name="Venkatesh S."/>
        </authorList>
    </citation>
    <scope>NUCLEOTIDE SEQUENCE [LARGE SCALE GENOMIC DNA]</scope>
    <source>
        <strain evidence="1">Ruminococcus_obeum_SSTS_Bg7063</strain>
    </source>
</reference>
<dbReference type="AlphaFoldDB" id="A0A564TZL0"/>
<dbReference type="RefSeq" id="WP_144369233.1">
    <property type="nucleotide sequence ID" value="NZ_CABHNB010000030.1"/>
</dbReference>
<protein>
    <submittedName>
        <fullName evidence="1">Uncharacterized protein</fullName>
    </submittedName>
</protein>
<accession>A0A564TZL0</accession>
<evidence type="ECO:0000313" key="1">
    <source>
        <dbReference type="EMBL" id="VUX12612.1"/>
    </source>
</evidence>
<keyword evidence="2" id="KW-1185">Reference proteome</keyword>
<dbReference type="Proteomes" id="UP000409147">
    <property type="component" value="Unassembled WGS sequence"/>
</dbReference>